<feature type="domain" description="Serine aminopeptidase S33" evidence="2">
    <location>
        <begin position="144"/>
        <end position="183"/>
    </location>
</feature>
<organism evidence="3 4">
    <name type="scientific">Nicotiana sylvestris</name>
    <name type="common">Wood tobacco</name>
    <name type="synonym">South American tobacco</name>
    <dbReference type="NCBI Taxonomy" id="4096"/>
    <lineage>
        <taxon>Eukaryota</taxon>
        <taxon>Viridiplantae</taxon>
        <taxon>Streptophyta</taxon>
        <taxon>Embryophyta</taxon>
        <taxon>Tracheophyta</taxon>
        <taxon>Spermatophyta</taxon>
        <taxon>Magnoliopsida</taxon>
        <taxon>eudicotyledons</taxon>
        <taxon>Gunneridae</taxon>
        <taxon>Pentapetalae</taxon>
        <taxon>asterids</taxon>
        <taxon>lamiids</taxon>
        <taxon>Solanales</taxon>
        <taxon>Solanaceae</taxon>
        <taxon>Nicotianoideae</taxon>
        <taxon>Nicotianeae</taxon>
        <taxon>Nicotiana</taxon>
    </lineage>
</organism>
<dbReference type="PANTHER" id="PTHR11614">
    <property type="entry name" value="PHOSPHOLIPASE-RELATED"/>
    <property type="match status" value="1"/>
</dbReference>
<evidence type="ECO:0000256" key="1">
    <source>
        <dbReference type="SAM" id="Phobius"/>
    </source>
</evidence>
<keyword evidence="1" id="KW-0812">Transmembrane</keyword>
<dbReference type="Gene3D" id="3.40.50.1820">
    <property type="entry name" value="alpha/beta hydrolase"/>
    <property type="match status" value="1"/>
</dbReference>
<gene>
    <name evidence="4" type="primary">LOC104211886</name>
</gene>
<dbReference type="SUPFAM" id="SSF53474">
    <property type="entry name" value="alpha/beta-Hydrolases"/>
    <property type="match status" value="1"/>
</dbReference>
<name>A0A1U7V2Z2_NICSY</name>
<protein>
    <submittedName>
        <fullName evidence="4">Uncharacterized protein LOC104211886</fullName>
    </submittedName>
</protein>
<dbReference type="InterPro" id="IPR029058">
    <property type="entry name" value="AB_hydrolase_fold"/>
</dbReference>
<dbReference type="Pfam" id="PF12146">
    <property type="entry name" value="Hydrolase_4"/>
    <property type="match status" value="1"/>
</dbReference>
<dbReference type="AlphaFoldDB" id="A0A1U7V2Z2"/>
<sequence>MAVDITKANEAAMILTSGPSGIISALFSLRVLRSLWLLLSAFVLLLLLPFRGRKRMVSQATTSGSKEEKFDKMIERKGPMVRVPAKMVPRKNMVDNEVAARRVLAIKRVLEDVDDKNTVREFSLFVTSRGDTMFTQSWTPVSLKVRGLVFLLHGLNEHSGRYDDFAKKLNANGYKVYGIDWTGKVFSVHVLEIYSFLFLIIHRFWCLLFISFPYFVNGFSDATCCVMSIFLFFLFWIQVSITY</sequence>
<evidence type="ECO:0000259" key="2">
    <source>
        <dbReference type="Pfam" id="PF12146"/>
    </source>
</evidence>
<reference evidence="4" key="2">
    <citation type="submission" date="2025-08" db="UniProtKB">
        <authorList>
            <consortium name="RefSeq"/>
        </authorList>
    </citation>
    <scope>IDENTIFICATION</scope>
    <source>
        <tissue evidence="4">Leaf</tissue>
    </source>
</reference>
<dbReference type="RefSeq" id="XP_009759326.1">
    <property type="nucleotide sequence ID" value="XM_009761024.1"/>
</dbReference>
<dbReference type="Proteomes" id="UP000189701">
    <property type="component" value="Unplaced"/>
</dbReference>
<reference evidence="3" key="1">
    <citation type="journal article" date="2013" name="Genome Biol.">
        <title>Reference genomes and transcriptomes of Nicotiana sylvestris and Nicotiana tomentosiformis.</title>
        <authorList>
            <person name="Sierro N."/>
            <person name="Battey J.N."/>
            <person name="Ouadi S."/>
            <person name="Bovet L."/>
            <person name="Goepfert S."/>
            <person name="Bakaher N."/>
            <person name="Peitsch M.C."/>
            <person name="Ivanov N.V."/>
        </authorList>
    </citation>
    <scope>NUCLEOTIDE SEQUENCE [LARGE SCALE GENOMIC DNA]</scope>
</reference>
<dbReference type="InterPro" id="IPR022742">
    <property type="entry name" value="Hydrolase_4"/>
</dbReference>
<keyword evidence="3" id="KW-1185">Reference proteome</keyword>
<dbReference type="eggNOG" id="KOG1455">
    <property type="taxonomic scope" value="Eukaryota"/>
</dbReference>
<feature type="transmembrane region" description="Helical" evidence="1">
    <location>
        <begin position="218"/>
        <end position="237"/>
    </location>
</feature>
<keyword evidence="1" id="KW-1133">Transmembrane helix</keyword>
<proteinExistence type="predicted"/>
<feature type="transmembrane region" description="Helical" evidence="1">
    <location>
        <begin position="193"/>
        <end position="212"/>
    </location>
</feature>
<evidence type="ECO:0000313" key="4">
    <source>
        <dbReference type="RefSeq" id="XP_009759326.1"/>
    </source>
</evidence>
<accession>A0A1U7V2Z2</accession>
<evidence type="ECO:0000313" key="3">
    <source>
        <dbReference type="Proteomes" id="UP000189701"/>
    </source>
</evidence>
<dbReference type="STRING" id="4096.A0A1U7V2Z2"/>
<dbReference type="InterPro" id="IPR051044">
    <property type="entry name" value="MAG_DAG_Lipase"/>
</dbReference>
<feature type="transmembrane region" description="Helical" evidence="1">
    <location>
        <begin position="22"/>
        <end position="48"/>
    </location>
</feature>
<keyword evidence="1" id="KW-0472">Membrane</keyword>